<evidence type="ECO:0000256" key="2">
    <source>
        <dbReference type="ARBA" id="ARBA00023002"/>
    </source>
</evidence>
<evidence type="ECO:0000256" key="1">
    <source>
        <dbReference type="ARBA" id="ARBA00004871"/>
    </source>
</evidence>
<keyword evidence="6" id="KW-1185">Reference proteome</keyword>
<dbReference type="InterPro" id="IPR013708">
    <property type="entry name" value="Shikimate_DH-bd_N"/>
</dbReference>
<comment type="pathway">
    <text evidence="1">Metabolic intermediate biosynthesis; chorismate biosynthesis; chorismate from D-erythrose 4-phosphate and phosphoenolpyruvate: step 4/7.</text>
</comment>
<dbReference type="AlphaFoldDB" id="A0A1H8J3V3"/>
<keyword evidence="3" id="KW-0028">Amino-acid biosynthesis</keyword>
<protein>
    <submittedName>
        <fullName evidence="5">Shikimate dehydrogenase</fullName>
    </submittedName>
</protein>
<proteinExistence type="predicted"/>
<reference evidence="5 6" key="1">
    <citation type="submission" date="2016-10" db="EMBL/GenBank/DDBJ databases">
        <authorList>
            <person name="de Groot N.N."/>
        </authorList>
    </citation>
    <scope>NUCLEOTIDE SEQUENCE [LARGE SCALE GENOMIC DNA]</scope>
    <source>
        <strain evidence="5 6">DSM 21039</strain>
    </source>
</reference>
<dbReference type="InterPro" id="IPR022893">
    <property type="entry name" value="Shikimate_DH_fam"/>
</dbReference>
<evidence type="ECO:0000313" key="6">
    <source>
        <dbReference type="Proteomes" id="UP000198984"/>
    </source>
</evidence>
<dbReference type="STRING" id="573321.SAMN04488505_112190"/>
<dbReference type="GO" id="GO:0019632">
    <property type="term" value="P:shikimate metabolic process"/>
    <property type="evidence" value="ECO:0007669"/>
    <property type="project" value="TreeGrafter"/>
</dbReference>
<sequence>MKVYGLIGYPLSHSFSKGFFAEKFQREGITGCVYENFPLTSISELPALLERTDLYGINVTIPYKEAVLPFLDEFSPAAEQIKAVNCICFHAGKRKGFNTDVIGFKRSLLPLIKPHHTHALILGTGGAAKAVMFVLEELNIPFTVVSRSAQPGTVAYEALDAAVIEMHTIIINTSPVGMYPQTDAAPALPYDAITRHHLLYDLIYNPAETLFLQKGAAQGAVTKNGHEMLVLQAEASWEIWNEKQ</sequence>
<dbReference type="Gene3D" id="3.40.50.720">
    <property type="entry name" value="NAD(P)-binding Rossmann-like Domain"/>
    <property type="match status" value="1"/>
</dbReference>
<dbReference type="GO" id="GO:0050661">
    <property type="term" value="F:NADP binding"/>
    <property type="evidence" value="ECO:0007669"/>
    <property type="project" value="TreeGrafter"/>
</dbReference>
<feature type="domain" description="Shikimate dehydrogenase substrate binding N-terminal" evidence="4">
    <location>
        <begin position="6"/>
        <end position="87"/>
    </location>
</feature>
<dbReference type="GO" id="GO:0009073">
    <property type="term" value="P:aromatic amino acid family biosynthetic process"/>
    <property type="evidence" value="ECO:0007669"/>
    <property type="project" value="UniProtKB-KW"/>
</dbReference>
<dbReference type="OrthoDB" id="9792692at2"/>
<evidence type="ECO:0000256" key="3">
    <source>
        <dbReference type="ARBA" id="ARBA00023141"/>
    </source>
</evidence>
<dbReference type="PANTHER" id="PTHR21089:SF1">
    <property type="entry name" value="BIFUNCTIONAL 3-DEHYDROQUINATE DEHYDRATASE_SHIKIMATE DEHYDROGENASE, CHLOROPLASTIC"/>
    <property type="match status" value="1"/>
</dbReference>
<dbReference type="Pfam" id="PF08501">
    <property type="entry name" value="Shikimate_dh_N"/>
    <property type="match status" value="1"/>
</dbReference>
<dbReference type="SUPFAM" id="SSF53223">
    <property type="entry name" value="Aminoacid dehydrogenase-like, N-terminal domain"/>
    <property type="match status" value="1"/>
</dbReference>
<name>A0A1H8J3V3_9BACT</name>
<dbReference type="Gene3D" id="3.40.50.10860">
    <property type="entry name" value="Leucine Dehydrogenase, chain A, domain 1"/>
    <property type="match status" value="1"/>
</dbReference>
<dbReference type="EMBL" id="FOBB01000012">
    <property type="protein sequence ID" value="SEN75613.1"/>
    <property type="molecule type" value="Genomic_DNA"/>
</dbReference>
<dbReference type="SUPFAM" id="SSF51735">
    <property type="entry name" value="NAD(P)-binding Rossmann-fold domains"/>
    <property type="match status" value="1"/>
</dbReference>
<accession>A0A1H8J3V3</accession>
<dbReference type="GO" id="GO:0004764">
    <property type="term" value="F:shikimate 3-dehydrogenase (NADP+) activity"/>
    <property type="evidence" value="ECO:0007669"/>
    <property type="project" value="InterPro"/>
</dbReference>
<dbReference type="RefSeq" id="WP_089920851.1">
    <property type="nucleotide sequence ID" value="NZ_FOBB01000012.1"/>
</dbReference>
<evidence type="ECO:0000313" key="5">
    <source>
        <dbReference type="EMBL" id="SEN75613.1"/>
    </source>
</evidence>
<dbReference type="GO" id="GO:0005829">
    <property type="term" value="C:cytosol"/>
    <property type="evidence" value="ECO:0007669"/>
    <property type="project" value="TreeGrafter"/>
</dbReference>
<dbReference type="GO" id="GO:0009423">
    <property type="term" value="P:chorismate biosynthetic process"/>
    <property type="evidence" value="ECO:0007669"/>
    <property type="project" value="TreeGrafter"/>
</dbReference>
<dbReference type="InterPro" id="IPR036291">
    <property type="entry name" value="NAD(P)-bd_dom_sf"/>
</dbReference>
<keyword evidence="2" id="KW-0560">Oxidoreductase</keyword>
<dbReference type="InterPro" id="IPR046346">
    <property type="entry name" value="Aminoacid_DH-like_N_sf"/>
</dbReference>
<gene>
    <name evidence="5" type="ORF">SAMN04488505_112190</name>
</gene>
<dbReference type="Proteomes" id="UP000198984">
    <property type="component" value="Unassembled WGS sequence"/>
</dbReference>
<keyword evidence="3" id="KW-0057">Aromatic amino acid biosynthesis</keyword>
<dbReference type="CDD" id="cd01065">
    <property type="entry name" value="NAD_bind_Shikimate_DH"/>
    <property type="match status" value="1"/>
</dbReference>
<dbReference type="PANTHER" id="PTHR21089">
    <property type="entry name" value="SHIKIMATE DEHYDROGENASE"/>
    <property type="match status" value="1"/>
</dbReference>
<evidence type="ECO:0000259" key="4">
    <source>
        <dbReference type="Pfam" id="PF08501"/>
    </source>
</evidence>
<organism evidence="5 6">
    <name type="scientific">Chitinophaga rupis</name>
    <dbReference type="NCBI Taxonomy" id="573321"/>
    <lineage>
        <taxon>Bacteria</taxon>
        <taxon>Pseudomonadati</taxon>
        <taxon>Bacteroidota</taxon>
        <taxon>Chitinophagia</taxon>
        <taxon>Chitinophagales</taxon>
        <taxon>Chitinophagaceae</taxon>
        <taxon>Chitinophaga</taxon>
    </lineage>
</organism>